<accession>A0A0F8W035</accession>
<name>A0A0F8W035_9ZZZZ</name>
<gene>
    <name evidence="1" type="ORF">LCGC14_3129440</name>
</gene>
<comment type="caution">
    <text evidence="1">The sequence shown here is derived from an EMBL/GenBank/DDBJ whole genome shotgun (WGS) entry which is preliminary data.</text>
</comment>
<dbReference type="AlphaFoldDB" id="A0A0F8W035"/>
<protein>
    <submittedName>
        <fullName evidence="1">Uncharacterized protein</fullName>
    </submittedName>
</protein>
<reference evidence="1" key="1">
    <citation type="journal article" date="2015" name="Nature">
        <title>Complex archaea that bridge the gap between prokaryotes and eukaryotes.</title>
        <authorList>
            <person name="Spang A."/>
            <person name="Saw J.H."/>
            <person name="Jorgensen S.L."/>
            <person name="Zaremba-Niedzwiedzka K."/>
            <person name="Martijn J."/>
            <person name="Lind A.E."/>
            <person name="van Eijk R."/>
            <person name="Schleper C."/>
            <person name="Guy L."/>
            <person name="Ettema T.J."/>
        </authorList>
    </citation>
    <scope>NUCLEOTIDE SEQUENCE</scope>
</reference>
<dbReference type="EMBL" id="LAZR01068248">
    <property type="protein sequence ID" value="KKK49997.1"/>
    <property type="molecule type" value="Genomic_DNA"/>
</dbReference>
<organism evidence="1">
    <name type="scientific">marine sediment metagenome</name>
    <dbReference type="NCBI Taxonomy" id="412755"/>
    <lineage>
        <taxon>unclassified sequences</taxon>
        <taxon>metagenomes</taxon>
        <taxon>ecological metagenomes</taxon>
    </lineage>
</organism>
<proteinExistence type="predicted"/>
<evidence type="ECO:0000313" key="1">
    <source>
        <dbReference type="EMBL" id="KKK49997.1"/>
    </source>
</evidence>
<sequence>MWKKYLETRLKNKVKDKLKEWLDSDAFRDLIVTVLKSVLPDFEVTPDEKESIKEKLIAALVEFIS</sequence>